<dbReference type="Gene3D" id="3.40.50.450">
    <property type="match status" value="1"/>
</dbReference>
<dbReference type="InterPro" id="IPR005268">
    <property type="entry name" value="CHP00725"/>
</dbReference>
<dbReference type="RefSeq" id="WP_089777708.1">
    <property type="nucleotide sequence ID" value="NZ_CABLRR010000002.1"/>
</dbReference>
<dbReference type="InterPro" id="IPR041164">
    <property type="entry name" value="LDcluster4"/>
</dbReference>
<evidence type="ECO:0000313" key="2">
    <source>
        <dbReference type="Proteomes" id="UP000198902"/>
    </source>
</evidence>
<dbReference type="NCBIfam" id="TIGR00725">
    <property type="entry name" value="TIGR00725 family protein"/>
    <property type="match status" value="1"/>
</dbReference>
<keyword evidence="2" id="KW-1185">Reference proteome</keyword>
<dbReference type="Pfam" id="PF18306">
    <property type="entry name" value="LDcluster4"/>
    <property type="match status" value="1"/>
</dbReference>
<dbReference type="InterPro" id="IPR052341">
    <property type="entry name" value="LOG_family_nucleotidases"/>
</dbReference>
<evidence type="ECO:0000313" key="1">
    <source>
        <dbReference type="EMBL" id="CQR49870.1"/>
    </source>
</evidence>
<accession>A0A0D6JQM7</accession>
<dbReference type="Proteomes" id="UP000198902">
    <property type="component" value="Unassembled WGS sequence"/>
</dbReference>
<dbReference type="EMBL" id="CSTE01000002">
    <property type="protein sequence ID" value="CQR49870.1"/>
    <property type="molecule type" value="Genomic_DNA"/>
</dbReference>
<dbReference type="GO" id="GO:0005829">
    <property type="term" value="C:cytosol"/>
    <property type="evidence" value="ECO:0007669"/>
    <property type="project" value="TreeGrafter"/>
</dbReference>
<gene>
    <name evidence="1" type="ORF">BN996_01346</name>
</gene>
<sequence length="149" mass="14819">MRVSVVGGSVVPAPVETVAEDVGRLLAQRGHTVVCGGLGGVMEAACRGAKDAGGTTIGVLPGEDRDEANPYVDVAVATGLGHARNALVAMNGDAVIAVDGGGGTLSEVGYANVFDRPTAGIRTQQVGSLDGFEPCDSPEAAVAFVENAV</sequence>
<proteinExistence type="predicted"/>
<dbReference type="SUPFAM" id="SSF102405">
    <property type="entry name" value="MCP/YpsA-like"/>
    <property type="match status" value="1"/>
</dbReference>
<dbReference type="PANTHER" id="PTHR43393:SF3">
    <property type="entry name" value="LYSINE DECARBOXYLASE-LIKE PROTEIN"/>
    <property type="match status" value="1"/>
</dbReference>
<dbReference type="PANTHER" id="PTHR43393">
    <property type="entry name" value="CYTOKININ RIBOSIDE 5'-MONOPHOSPHATE PHOSPHORIBOHYDROLASE"/>
    <property type="match status" value="1"/>
</dbReference>
<name>A0A0D6JQM7_9EURY</name>
<reference evidence="2" key="1">
    <citation type="submission" date="2015-03" db="EMBL/GenBank/DDBJ databases">
        <authorList>
            <person name="Urmite Genomes"/>
        </authorList>
    </citation>
    <scope>NUCLEOTIDE SEQUENCE [LARGE SCALE GENOMIC DNA]</scope>
    <source>
        <strain evidence="2">Arc-Hr</strain>
    </source>
</reference>
<protein>
    <submittedName>
        <fullName evidence="1">Putative lysine decarboxylase</fullName>
    </submittedName>
</protein>
<dbReference type="AlphaFoldDB" id="A0A0D6JQM7"/>
<dbReference type="OrthoDB" id="9570at2157"/>
<organism evidence="1 2">
    <name type="scientific">Haloferax massiliensis</name>
    <dbReference type="NCBI Taxonomy" id="1476858"/>
    <lineage>
        <taxon>Archaea</taxon>
        <taxon>Methanobacteriati</taxon>
        <taxon>Methanobacteriota</taxon>
        <taxon>Stenosarchaea group</taxon>
        <taxon>Halobacteria</taxon>
        <taxon>Halobacteriales</taxon>
        <taxon>Haloferacaceae</taxon>
        <taxon>Haloferax</taxon>
    </lineage>
</organism>